<evidence type="ECO:0000256" key="1">
    <source>
        <dbReference type="SAM" id="Phobius"/>
    </source>
</evidence>
<gene>
    <name evidence="2" type="ORF">H9912_00075</name>
</gene>
<dbReference type="AlphaFoldDB" id="A0A9D2QW58"/>
<dbReference type="Proteomes" id="UP000823851">
    <property type="component" value="Unassembled WGS sequence"/>
</dbReference>
<keyword evidence="1" id="KW-0472">Membrane</keyword>
<dbReference type="EMBL" id="DWUW01000004">
    <property type="protein sequence ID" value="HJD30317.1"/>
    <property type="molecule type" value="Genomic_DNA"/>
</dbReference>
<reference evidence="2" key="1">
    <citation type="journal article" date="2021" name="PeerJ">
        <title>Extensive microbial diversity within the chicken gut microbiome revealed by metagenomics and culture.</title>
        <authorList>
            <person name="Gilroy R."/>
            <person name="Ravi A."/>
            <person name="Getino M."/>
            <person name="Pursley I."/>
            <person name="Horton D.L."/>
            <person name="Alikhan N.F."/>
            <person name="Baker D."/>
            <person name="Gharbi K."/>
            <person name="Hall N."/>
            <person name="Watson M."/>
            <person name="Adriaenssens E.M."/>
            <person name="Foster-Nyarko E."/>
            <person name="Jarju S."/>
            <person name="Secka A."/>
            <person name="Antonio M."/>
            <person name="Oren A."/>
            <person name="Chaudhuri R.R."/>
            <person name="La Ragione R."/>
            <person name="Hildebrand F."/>
            <person name="Pallen M.J."/>
        </authorList>
    </citation>
    <scope>NUCLEOTIDE SEQUENCE</scope>
    <source>
        <strain evidence="2">ChiHjej8B7-25341</strain>
    </source>
</reference>
<proteinExistence type="predicted"/>
<keyword evidence="1" id="KW-1133">Transmembrane helix</keyword>
<reference evidence="2" key="2">
    <citation type="submission" date="2021-04" db="EMBL/GenBank/DDBJ databases">
        <authorList>
            <person name="Gilroy R."/>
        </authorList>
    </citation>
    <scope>NUCLEOTIDE SEQUENCE</scope>
    <source>
        <strain evidence="2">ChiHjej8B7-25341</strain>
    </source>
</reference>
<organism evidence="2 3">
    <name type="scientific">Candidatus Eisenbergiella stercorigallinarum</name>
    <dbReference type="NCBI Taxonomy" id="2838557"/>
    <lineage>
        <taxon>Bacteria</taxon>
        <taxon>Bacillati</taxon>
        <taxon>Bacillota</taxon>
        <taxon>Clostridia</taxon>
        <taxon>Lachnospirales</taxon>
        <taxon>Lachnospiraceae</taxon>
        <taxon>Eisenbergiella</taxon>
    </lineage>
</organism>
<feature type="transmembrane region" description="Helical" evidence="1">
    <location>
        <begin position="20"/>
        <end position="36"/>
    </location>
</feature>
<feature type="transmembrane region" description="Helical" evidence="1">
    <location>
        <begin position="78"/>
        <end position="111"/>
    </location>
</feature>
<feature type="transmembrane region" description="Helical" evidence="1">
    <location>
        <begin position="154"/>
        <end position="173"/>
    </location>
</feature>
<feature type="non-terminal residue" evidence="2">
    <location>
        <position position="1"/>
    </location>
</feature>
<evidence type="ECO:0000313" key="3">
    <source>
        <dbReference type="Proteomes" id="UP000823851"/>
    </source>
</evidence>
<comment type="caution">
    <text evidence="2">The sequence shown here is derived from an EMBL/GenBank/DDBJ whole genome shotgun (WGS) entry which is preliminary data.</text>
</comment>
<accession>A0A9D2QW58</accession>
<feature type="transmembrane region" description="Helical" evidence="1">
    <location>
        <begin position="117"/>
        <end position="142"/>
    </location>
</feature>
<protein>
    <recommendedName>
        <fullName evidence="4">Stage II sporulation protein M</fullName>
    </recommendedName>
</protein>
<keyword evidence="1" id="KW-0812">Transmembrane</keyword>
<evidence type="ECO:0008006" key="4">
    <source>
        <dbReference type="Google" id="ProtNLM"/>
    </source>
</evidence>
<sequence>GKGAMREKKLPAGVCRRMSVFFLAGFLGGLIAVFAGRERLVANTFFLDQVSVKGVGALEIDRRSFLLYCLGQRIRPAALLVLASAAGMGGAASCLFLLWSGLCAGVVLSVLSIRYGIAGVILFAGGILPQVLLLAPAFWFLCGWCISSRPKRDGLPLLVFGAILCGCVLEGYANPTVLKYVFLLLSA</sequence>
<evidence type="ECO:0000313" key="2">
    <source>
        <dbReference type="EMBL" id="HJD30317.1"/>
    </source>
</evidence>
<name>A0A9D2QW58_9FIRM</name>